<dbReference type="EMBL" id="JACRIW010000020">
    <property type="protein sequence ID" value="MBI5168318.1"/>
    <property type="molecule type" value="Genomic_DNA"/>
</dbReference>
<dbReference type="SUPFAM" id="SSF48452">
    <property type="entry name" value="TPR-like"/>
    <property type="match status" value="1"/>
</dbReference>
<gene>
    <name evidence="1" type="ORF">HZA61_02400</name>
</gene>
<dbReference type="InterPro" id="IPR011990">
    <property type="entry name" value="TPR-like_helical_dom_sf"/>
</dbReference>
<dbReference type="Pfam" id="PF13432">
    <property type="entry name" value="TPR_16"/>
    <property type="match status" value="1"/>
</dbReference>
<dbReference type="Proteomes" id="UP000696931">
    <property type="component" value="Unassembled WGS sequence"/>
</dbReference>
<dbReference type="Gene3D" id="1.25.40.10">
    <property type="entry name" value="Tetratricopeptide repeat domain"/>
    <property type="match status" value="1"/>
</dbReference>
<proteinExistence type="predicted"/>
<dbReference type="Gene3D" id="3.30.2010.20">
    <property type="match status" value="1"/>
</dbReference>
<evidence type="ECO:0000313" key="1">
    <source>
        <dbReference type="EMBL" id="MBI5168318.1"/>
    </source>
</evidence>
<reference evidence="1" key="1">
    <citation type="submission" date="2020-07" db="EMBL/GenBank/DDBJ databases">
        <title>Huge and variable diversity of episymbiotic CPR bacteria and DPANN archaea in groundwater ecosystems.</title>
        <authorList>
            <person name="He C.Y."/>
            <person name="Keren R."/>
            <person name="Whittaker M."/>
            <person name="Farag I.F."/>
            <person name="Doudna J."/>
            <person name="Cate J.H.D."/>
            <person name="Banfield J.F."/>
        </authorList>
    </citation>
    <scope>NUCLEOTIDE SEQUENCE</scope>
    <source>
        <strain evidence="1">NC_groundwater_1813_Pr3_B-0.1um_71_17</strain>
    </source>
</reference>
<comment type="caution">
    <text evidence="1">The sequence shown here is derived from an EMBL/GenBank/DDBJ whole genome shotgun (WGS) entry which is preliminary data.</text>
</comment>
<evidence type="ECO:0000313" key="2">
    <source>
        <dbReference type="Proteomes" id="UP000696931"/>
    </source>
</evidence>
<organism evidence="1 2">
    <name type="scientific">Eiseniibacteriota bacterium</name>
    <dbReference type="NCBI Taxonomy" id="2212470"/>
    <lineage>
        <taxon>Bacteria</taxon>
        <taxon>Candidatus Eiseniibacteriota</taxon>
    </lineage>
</organism>
<protein>
    <submittedName>
        <fullName evidence="1">Metallopeptidase family protein</fullName>
    </submittedName>
</protein>
<dbReference type="SUPFAM" id="SSF55486">
    <property type="entry name" value="Metalloproteases ('zincins'), catalytic domain"/>
    <property type="match status" value="1"/>
</dbReference>
<dbReference type="AlphaFoldDB" id="A0A933SAP4"/>
<accession>A0A933SAP4</accession>
<dbReference type="Pfam" id="PF14559">
    <property type="entry name" value="TPR_19"/>
    <property type="match status" value="1"/>
</dbReference>
<dbReference type="InterPro" id="IPR010428">
    <property type="entry name" value="Zincin_1"/>
</dbReference>
<dbReference type="InterPro" id="IPR038555">
    <property type="entry name" value="Zincin_1_sf"/>
</dbReference>
<dbReference type="CDD" id="cd12952">
    <property type="entry name" value="MMP_ACEL2062"/>
    <property type="match status" value="1"/>
</dbReference>
<sequence length="273" mass="30730">MKPYETLSETEWMQVERVRDLLDEGELEEARAALEAMLRKRPGQADLCIENASLYLAEGEPEAALEALRGAERSADPAMFFYLRAAARYDLVKFEESLEDARRTIAIHPDHAAAWDLCSRVLEHLERPEEAAKAAAEAYAIDPEAFPLPLEVSDVEFDALVRRSLRELPKPIRAKLEELPVLVQPLPSREMLTAEDPPFTPDLLGLFAGRHIFTETSTAVPEAPGAICLFRRNILRACADKEELAREVRITVQHEVGHYMGLDEDELDDWGLA</sequence>
<name>A0A933SAP4_UNCEI</name>
<dbReference type="Pfam" id="PF06262">
    <property type="entry name" value="Zincin_1"/>
    <property type="match status" value="1"/>
</dbReference>